<name>A0A9W8ZAF9_9PLEO</name>
<dbReference type="AlphaFoldDB" id="A0A9W8ZAF9"/>
<gene>
    <name evidence="3" type="primary">SOK1</name>
    <name evidence="3" type="ORF">N0V91_007943</name>
</gene>
<accession>A0A9W8ZAF9</accession>
<dbReference type="GO" id="GO:0010737">
    <property type="term" value="P:protein kinase A signaling"/>
    <property type="evidence" value="ECO:0007669"/>
    <property type="project" value="TreeGrafter"/>
</dbReference>
<evidence type="ECO:0000313" key="4">
    <source>
        <dbReference type="Proteomes" id="UP001140510"/>
    </source>
</evidence>
<dbReference type="PANTHER" id="PTHR12832:SF11">
    <property type="entry name" value="LD23868P"/>
    <property type="match status" value="1"/>
</dbReference>
<dbReference type="Proteomes" id="UP001140510">
    <property type="component" value="Unassembled WGS sequence"/>
</dbReference>
<protein>
    <submittedName>
        <fullName evidence="3">Protein SOSEKI 1</fullName>
    </submittedName>
</protein>
<feature type="region of interest" description="Disordered" evidence="2">
    <location>
        <begin position="1"/>
        <end position="106"/>
    </location>
</feature>
<comment type="caution">
    <text evidence="3">The sequence shown here is derived from an EMBL/GenBank/DDBJ whole genome shotgun (WGS) entry which is preliminary data.</text>
</comment>
<sequence>MKARRPLQSNSDHCRQQEDMGTQTPKAAGSNASTLMVTEHSYAVRPAAERKRTASVSSWHGQLATREAPLSEERHHAGHDKRRREQYAVQSTRSSSQSPPPTPDIPQQLAELLMTMTPGSEGAELAEAFREGSDLPPITRQSLSELDIQNIIKNIRLRHDVNFDRDLSFRPNLDGAKGQEKVKTAQRYWKALVAELELYNRLFRGTPPLQEMDTTDWPTIVRHAERRIPKIFQTIRDVLKSLVPDHDQSRVDEHLDVEMLMQQIERGICDLVGLSEWMSCLLKEHCAPMRDEWVDKMVSCTRTGVTQNKPDSIVKGLCELLGILESMKLDVANHQIRNLKTLLIEDTVNFETHYHLDRLVNSRARVDIHTAQKWYHSASAEFGPLCDTQRKGSRWHLEIFVRAVTATLFGKDGRSDFPEAMYLDTDRLQVIQAEIEDHIFFEVCLDMFATLLKQFGYQGPSLSTTRQQVLSALTAIMGESSVGHGPHHWMANSEVLSLEILRQASTLAGRATTYDYDNMSRANQHLRHLFFSTFTTQAHNLESAVLPMILASIEKHNNSSPMELFNALVPDTTATKPLSSAHHIQSATTDTLSSHCLPHPDTQKLSEIANRISHIVILHWRVWSKIAYVQDDASESRLTSTHAPQVSEVHVPSSMRTGEVTEAFEEAPVIHKAPTQ</sequence>
<evidence type="ECO:0000256" key="1">
    <source>
        <dbReference type="ARBA" id="ARBA00010954"/>
    </source>
</evidence>
<evidence type="ECO:0000313" key="3">
    <source>
        <dbReference type="EMBL" id="KAJ4401394.1"/>
    </source>
</evidence>
<proteinExistence type="inferred from homology"/>
<dbReference type="EMBL" id="JAPEVA010000074">
    <property type="protein sequence ID" value="KAJ4401394.1"/>
    <property type="molecule type" value="Genomic_DNA"/>
</dbReference>
<reference evidence="3" key="1">
    <citation type="submission" date="2022-10" db="EMBL/GenBank/DDBJ databases">
        <title>Tapping the CABI collections for fungal endophytes: first genome assemblies for Collariella, Neodidymelliopsis, Ascochyta clinopodiicola, Didymella pomorum, Didymosphaeria variabile, Neocosmospora piperis and Neocucurbitaria cava.</title>
        <authorList>
            <person name="Hill R."/>
        </authorList>
    </citation>
    <scope>NUCLEOTIDE SEQUENCE</scope>
    <source>
        <strain evidence="3">IMI 355091</strain>
    </source>
</reference>
<evidence type="ECO:0000256" key="2">
    <source>
        <dbReference type="SAM" id="MobiDB-lite"/>
    </source>
</evidence>
<dbReference type="OrthoDB" id="276323at2759"/>
<organism evidence="3 4">
    <name type="scientific">Didymella pomorum</name>
    <dbReference type="NCBI Taxonomy" id="749634"/>
    <lineage>
        <taxon>Eukaryota</taxon>
        <taxon>Fungi</taxon>
        <taxon>Dikarya</taxon>
        <taxon>Ascomycota</taxon>
        <taxon>Pezizomycotina</taxon>
        <taxon>Dothideomycetes</taxon>
        <taxon>Pleosporomycetidae</taxon>
        <taxon>Pleosporales</taxon>
        <taxon>Pleosporineae</taxon>
        <taxon>Didymellaceae</taxon>
        <taxon>Didymella</taxon>
    </lineage>
</organism>
<feature type="compositionally biased region" description="Polar residues" evidence="2">
    <location>
        <begin position="19"/>
        <end position="36"/>
    </location>
</feature>
<comment type="similarity">
    <text evidence="1">Belongs to the TCP11 family.</text>
</comment>
<dbReference type="Pfam" id="PF05794">
    <property type="entry name" value="Tcp11"/>
    <property type="match status" value="1"/>
</dbReference>
<keyword evidence="4" id="KW-1185">Reference proteome</keyword>
<dbReference type="InterPro" id="IPR008862">
    <property type="entry name" value="Tcp11"/>
</dbReference>
<dbReference type="PANTHER" id="PTHR12832">
    <property type="entry name" value="TESTIS-SPECIFIC PROTEIN PBS13 T-COMPLEX 11"/>
    <property type="match status" value="1"/>
</dbReference>